<dbReference type="PANTHER" id="PTHR42987">
    <property type="entry name" value="PEPTIDASE S49"/>
    <property type="match status" value="1"/>
</dbReference>
<dbReference type="RefSeq" id="WP_189608297.1">
    <property type="nucleotide sequence ID" value="NZ_BMXR01000004.1"/>
</dbReference>
<evidence type="ECO:0000256" key="1">
    <source>
        <dbReference type="ARBA" id="ARBA00008683"/>
    </source>
</evidence>
<dbReference type="InterPro" id="IPR029045">
    <property type="entry name" value="ClpP/crotonase-like_dom_sf"/>
</dbReference>
<organism evidence="7 8">
    <name type="scientific">Saccharospirillum salsuginis</name>
    <dbReference type="NCBI Taxonomy" id="418750"/>
    <lineage>
        <taxon>Bacteria</taxon>
        <taxon>Pseudomonadati</taxon>
        <taxon>Pseudomonadota</taxon>
        <taxon>Gammaproteobacteria</taxon>
        <taxon>Oceanospirillales</taxon>
        <taxon>Saccharospirillaceae</taxon>
        <taxon>Saccharospirillum</taxon>
    </lineage>
</organism>
<accession>A0A918K8S6</accession>
<comment type="caution">
    <text evidence="7">The sequence shown here is derived from an EMBL/GenBank/DDBJ whole genome shotgun (WGS) entry which is preliminary data.</text>
</comment>
<dbReference type="GO" id="GO:0006508">
    <property type="term" value="P:proteolysis"/>
    <property type="evidence" value="ECO:0007669"/>
    <property type="project" value="UniProtKB-KW"/>
</dbReference>
<proteinExistence type="inferred from homology"/>
<keyword evidence="5" id="KW-0812">Transmembrane</keyword>
<dbReference type="PANTHER" id="PTHR42987:SF8">
    <property type="entry name" value="PROTEINASE"/>
    <property type="match status" value="1"/>
</dbReference>
<feature type="domain" description="Peptidase S49" evidence="6">
    <location>
        <begin position="146"/>
        <end position="287"/>
    </location>
</feature>
<dbReference type="CDD" id="cd07023">
    <property type="entry name" value="S49_Sppa_N_C"/>
    <property type="match status" value="1"/>
</dbReference>
<evidence type="ECO:0000259" key="6">
    <source>
        <dbReference type="Pfam" id="PF01343"/>
    </source>
</evidence>
<dbReference type="InterPro" id="IPR002142">
    <property type="entry name" value="Peptidase_S49"/>
</dbReference>
<keyword evidence="3" id="KW-0378">Hydrolase</keyword>
<evidence type="ECO:0000313" key="7">
    <source>
        <dbReference type="EMBL" id="GGX51821.1"/>
    </source>
</evidence>
<dbReference type="AlphaFoldDB" id="A0A918K8S6"/>
<protein>
    <submittedName>
        <fullName evidence="7">Peptidase</fullName>
    </submittedName>
</protein>
<comment type="similarity">
    <text evidence="1">Belongs to the peptidase S49 family.</text>
</comment>
<dbReference type="Proteomes" id="UP000626148">
    <property type="component" value="Unassembled WGS sequence"/>
</dbReference>
<sequence length="330" mass="36647">MFGNRNTDDNTSEQWAGSRKEWHLIEKVVMANTLELRKQRRWGIFFKLMTFIYLFALLWLIIASRDFGGGVIPETTGGHTAVVEVRGLIAANEQASADNIYSGLRSALDHPDTRALILRINSGGGSPVQSAYVYEELRRLRDEHPDIPINAVITDTGASGAYYIAAGAENIYANGASLVGSIGVTAAGFGFTELIDKIGVERRDFTAGEHKAFMDPFQDVDPEERELFQELLNDVHEQFIADVREGRGERLDTSNDNLFSGLVWTGQQAVELGLVDGLKSTSQLARELGYPKLIDFTMRPSPWRQFAREMGVGMAETLVELGITDNWTLK</sequence>
<reference evidence="7" key="2">
    <citation type="submission" date="2020-09" db="EMBL/GenBank/DDBJ databases">
        <authorList>
            <person name="Sun Q."/>
            <person name="Kim S."/>
        </authorList>
    </citation>
    <scope>NUCLEOTIDE SEQUENCE</scope>
    <source>
        <strain evidence="7">KCTC 22169</strain>
    </source>
</reference>
<keyword evidence="4" id="KW-0720">Serine protease</keyword>
<dbReference type="GO" id="GO:0008236">
    <property type="term" value="F:serine-type peptidase activity"/>
    <property type="evidence" value="ECO:0007669"/>
    <property type="project" value="UniProtKB-KW"/>
</dbReference>
<keyword evidence="5" id="KW-0472">Membrane</keyword>
<evidence type="ECO:0000256" key="5">
    <source>
        <dbReference type="SAM" id="Phobius"/>
    </source>
</evidence>
<dbReference type="InterPro" id="IPR047272">
    <property type="entry name" value="S49_SppA_C"/>
</dbReference>
<dbReference type="EMBL" id="BMXR01000004">
    <property type="protein sequence ID" value="GGX51821.1"/>
    <property type="molecule type" value="Genomic_DNA"/>
</dbReference>
<dbReference type="Pfam" id="PF01343">
    <property type="entry name" value="Peptidase_S49"/>
    <property type="match status" value="1"/>
</dbReference>
<keyword evidence="8" id="KW-1185">Reference proteome</keyword>
<reference evidence="7" key="1">
    <citation type="journal article" date="2014" name="Int. J. Syst. Evol. Microbiol.">
        <title>Complete genome sequence of Corynebacterium casei LMG S-19264T (=DSM 44701T), isolated from a smear-ripened cheese.</title>
        <authorList>
            <consortium name="US DOE Joint Genome Institute (JGI-PGF)"/>
            <person name="Walter F."/>
            <person name="Albersmeier A."/>
            <person name="Kalinowski J."/>
            <person name="Ruckert C."/>
        </authorList>
    </citation>
    <scope>NUCLEOTIDE SEQUENCE</scope>
    <source>
        <strain evidence="7">KCTC 22169</strain>
    </source>
</reference>
<keyword evidence="5" id="KW-1133">Transmembrane helix</keyword>
<evidence type="ECO:0000256" key="3">
    <source>
        <dbReference type="ARBA" id="ARBA00022801"/>
    </source>
</evidence>
<dbReference type="Gene3D" id="3.90.226.10">
    <property type="entry name" value="2-enoyl-CoA Hydratase, Chain A, domain 1"/>
    <property type="match status" value="1"/>
</dbReference>
<keyword evidence="2" id="KW-0645">Protease</keyword>
<evidence type="ECO:0000256" key="4">
    <source>
        <dbReference type="ARBA" id="ARBA00022825"/>
    </source>
</evidence>
<evidence type="ECO:0000256" key="2">
    <source>
        <dbReference type="ARBA" id="ARBA00022670"/>
    </source>
</evidence>
<gene>
    <name evidence="7" type="ORF">GCM10007392_18900</name>
</gene>
<feature type="transmembrane region" description="Helical" evidence="5">
    <location>
        <begin position="44"/>
        <end position="62"/>
    </location>
</feature>
<name>A0A918K8S6_9GAMM</name>
<dbReference type="SUPFAM" id="SSF52096">
    <property type="entry name" value="ClpP/crotonase"/>
    <property type="match status" value="1"/>
</dbReference>
<evidence type="ECO:0000313" key="8">
    <source>
        <dbReference type="Proteomes" id="UP000626148"/>
    </source>
</evidence>
<dbReference type="Gene3D" id="6.20.330.10">
    <property type="match status" value="1"/>
</dbReference>